<reference evidence="2 3" key="2">
    <citation type="submission" date="2024-07" db="EMBL/GenBank/DDBJ databases">
        <authorList>
            <person name="Akdeniz Z."/>
        </authorList>
    </citation>
    <scope>NUCLEOTIDE SEQUENCE [LARGE SCALE GENOMIC DNA]</scope>
</reference>
<protein>
    <submittedName>
        <fullName evidence="2">Hypothetical_protein</fullName>
    </submittedName>
</protein>
<evidence type="ECO:0000313" key="3">
    <source>
        <dbReference type="Proteomes" id="UP001642409"/>
    </source>
</evidence>
<keyword evidence="3" id="KW-1185">Reference proteome</keyword>
<evidence type="ECO:0000313" key="1">
    <source>
        <dbReference type="EMBL" id="CAI9919665.1"/>
    </source>
</evidence>
<proteinExistence type="predicted"/>
<dbReference type="EMBL" id="CATOUU010000182">
    <property type="protein sequence ID" value="CAI9919665.1"/>
    <property type="molecule type" value="Genomic_DNA"/>
</dbReference>
<organism evidence="1">
    <name type="scientific">Hexamita inflata</name>
    <dbReference type="NCBI Taxonomy" id="28002"/>
    <lineage>
        <taxon>Eukaryota</taxon>
        <taxon>Metamonada</taxon>
        <taxon>Diplomonadida</taxon>
        <taxon>Hexamitidae</taxon>
        <taxon>Hexamitinae</taxon>
        <taxon>Hexamita</taxon>
    </lineage>
</organism>
<dbReference type="EMBL" id="CAXDID020000542">
    <property type="protein sequence ID" value="CAL6101298.1"/>
    <property type="molecule type" value="Genomic_DNA"/>
</dbReference>
<name>A0AA86NI62_9EUKA</name>
<sequence length="244" mass="28530">MSSKLLFMQITLNCYQFQYSNKSHYKHEKFSYHIQYLTTLKNNRVGTINNTTYTKCAKSIKTTEKYCDVILHQSKYHIGLPIHRAKNVPMRSGLLSPIPLVLSRIVLTQHPKSPFPHAQLRAILAHNMCLYTHAIKYHRQMAEYFPLLNNQSSDSIFLFNLLLQCLLILLIYQFFDTRSSYHGPSRSQFRQQLSSQYDSCLAPHMNFWLKFPYLQPPNDLFPILSRIQIFAHATPSSNKKANDI</sequence>
<accession>A0AA86NI62</accession>
<gene>
    <name evidence="2" type="ORF">HINF_LOCUS71112</name>
    <name evidence="1" type="ORF">HINF_LOCUS7310</name>
</gene>
<comment type="caution">
    <text evidence="1">The sequence shown here is derived from an EMBL/GenBank/DDBJ whole genome shotgun (WGS) entry which is preliminary data.</text>
</comment>
<reference evidence="1" key="1">
    <citation type="submission" date="2023-06" db="EMBL/GenBank/DDBJ databases">
        <authorList>
            <person name="Kurt Z."/>
        </authorList>
    </citation>
    <scope>NUCLEOTIDE SEQUENCE</scope>
</reference>
<dbReference type="Proteomes" id="UP001642409">
    <property type="component" value="Unassembled WGS sequence"/>
</dbReference>
<dbReference type="AlphaFoldDB" id="A0AA86NI62"/>
<evidence type="ECO:0000313" key="2">
    <source>
        <dbReference type="EMBL" id="CAL6101298.1"/>
    </source>
</evidence>